<name>A0A075H0E0_9ARCH</name>
<proteinExistence type="predicted"/>
<feature type="domain" description="Gins51 C-terminal" evidence="1">
    <location>
        <begin position="131"/>
        <end position="176"/>
    </location>
</feature>
<dbReference type="EMBL" id="KF900836">
    <property type="protein sequence ID" value="AIF08615.1"/>
    <property type="molecule type" value="Genomic_DNA"/>
</dbReference>
<dbReference type="AlphaFoldDB" id="A0A075H0E0"/>
<dbReference type="CDD" id="cd21695">
    <property type="entry name" value="GINS_B_archaea_Gins51"/>
    <property type="match status" value="1"/>
</dbReference>
<accession>A0A075H0E0</accession>
<dbReference type="InterPro" id="IPR054314">
    <property type="entry name" value="Gins51_C"/>
</dbReference>
<dbReference type="Pfam" id="PF22090">
    <property type="entry name" value="Gins51_C"/>
    <property type="match status" value="1"/>
</dbReference>
<evidence type="ECO:0000313" key="2">
    <source>
        <dbReference type="EMBL" id="AIF08615.1"/>
    </source>
</evidence>
<evidence type="ECO:0000259" key="1">
    <source>
        <dbReference type="Pfam" id="PF22090"/>
    </source>
</evidence>
<dbReference type="Gene3D" id="3.40.5.50">
    <property type="match status" value="1"/>
</dbReference>
<organism evidence="2">
    <name type="scientific">uncultured marine thaumarchaeote KM3_31_F07</name>
    <dbReference type="NCBI Taxonomy" id="1456120"/>
    <lineage>
        <taxon>Archaea</taxon>
        <taxon>Nitrososphaerota</taxon>
        <taxon>environmental samples</taxon>
    </lineage>
</organism>
<sequence>MSNLLDLKSLYAIVVKEIENDSIQYIQPTIYRDIAGILSNLKDQGYDGIEAKVMDTLAQLIGEIARLLLYTRFDKIKNMKTDYSNLTDEEQYFTASENDFSIRFEQVLFATLEGRMKTLDSMTLKATSLWILLRFLGPIETFSGKDNHIYGPFEEEDVAILPFENAKQLVKSGVAVELPWLN</sequence>
<protein>
    <recommendedName>
        <fullName evidence="1">Gins51 C-terminal domain-containing protein</fullName>
    </recommendedName>
</protein>
<reference evidence="2" key="1">
    <citation type="journal article" date="2014" name="Genome Biol. Evol.">
        <title>Pangenome evidence for extensive interdomain horizontal transfer affecting lineage core and shell genes in uncultured planktonic thaumarchaeota and euryarchaeota.</title>
        <authorList>
            <person name="Deschamps P."/>
            <person name="Zivanovic Y."/>
            <person name="Moreira D."/>
            <person name="Rodriguez-Valera F."/>
            <person name="Lopez-Garcia P."/>
        </authorList>
    </citation>
    <scope>NUCLEOTIDE SEQUENCE</scope>
</reference>